<protein>
    <submittedName>
        <fullName evidence="2">Helix-turn-helix transcriptional regulator</fullName>
    </submittedName>
</protein>
<feature type="region of interest" description="Disordered" evidence="1">
    <location>
        <begin position="211"/>
        <end position="242"/>
    </location>
</feature>
<dbReference type="Proteomes" id="UP001284601">
    <property type="component" value="Unassembled WGS sequence"/>
</dbReference>
<organism evidence="2 3">
    <name type="scientific">Conexibacter stalactiti</name>
    <dbReference type="NCBI Taxonomy" id="1940611"/>
    <lineage>
        <taxon>Bacteria</taxon>
        <taxon>Bacillati</taxon>
        <taxon>Actinomycetota</taxon>
        <taxon>Thermoleophilia</taxon>
        <taxon>Solirubrobacterales</taxon>
        <taxon>Conexibacteraceae</taxon>
        <taxon>Conexibacter</taxon>
    </lineage>
</organism>
<reference evidence="3" key="1">
    <citation type="submission" date="2023-07" db="EMBL/GenBank/DDBJ databases">
        <title>Conexibacter stalactiti sp. nov., isolated from stalactites in a lava cave and emended description of the genus Conexibacter.</title>
        <authorList>
            <person name="Lee S.D."/>
        </authorList>
    </citation>
    <scope>NUCLEOTIDE SEQUENCE [LARGE SCALE GENOMIC DNA]</scope>
    <source>
        <strain evidence="3">KCTC 39840</strain>
    </source>
</reference>
<accession>A0ABU4HP81</accession>
<evidence type="ECO:0000313" key="3">
    <source>
        <dbReference type="Proteomes" id="UP001284601"/>
    </source>
</evidence>
<dbReference type="RefSeq" id="WP_318597443.1">
    <property type="nucleotide sequence ID" value="NZ_JAWSTH010000027.1"/>
</dbReference>
<evidence type="ECO:0000313" key="2">
    <source>
        <dbReference type="EMBL" id="MDW5595108.1"/>
    </source>
</evidence>
<keyword evidence="3" id="KW-1185">Reference proteome</keyword>
<evidence type="ECO:0000256" key="1">
    <source>
        <dbReference type="SAM" id="MobiDB-lite"/>
    </source>
</evidence>
<comment type="caution">
    <text evidence="2">The sequence shown here is derived from an EMBL/GenBank/DDBJ whole genome shotgun (WGS) entry which is preliminary data.</text>
</comment>
<sequence>MPELSVLAPMGSGGTASAKISRIGHWGNLPLEDLQSASLVISDGPTGASRYWPEWFSCVHPDFATTDVGYNRVDEVWIPRASIRVSVVVQPWTSPLEPLSDVLRAMRVHSGMSAADVAAMVGLRRRQLYNLLDGLHDSPHREAWIRRVAAAVVTLHHAATGSAQLVRAALLHPVRDGQSPFDLACAQRDDDFAAACDVLAEQLKENRISARLQRPSPSLRRRGTSRSASEFLAGYREPDEDG</sequence>
<gene>
    <name evidence="2" type="ORF">R7226_12215</name>
</gene>
<proteinExistence type="predicted"/>
<name>A0ABU4HP81_9ACTN</name>
<dbReference type="EMBL" id="JAWSTH010000027">
    <property type="protein sequence ID" value="MDW5595108.1"/>
    <property type="molecule type" value="Genomic_DNA"/>
</dbReference>